<keyword evidence="6 8" id="KW-0472">Membrane</keyword>
<dbReference type="CDD" id="cd06173">
    <property type="entry name" value="MFS_MefA_like"/>
    <property type="match status" value="1"/>
</dbReference>
<dbReference type="AlphaFoldDB" id="A0A365TI04"/>
<keyword evidence="5 8" id="KW-1133">Transmembrane helix</keyword>
<evidence type="ECO:0000256" key="2">
    <source>
        <dbReference type="ARBA" id="ARBA00022448"/>
    </source>
</evidence>
<evidence type="ECO:0000259" key="9">
    <source>
        <dbReference type="PROSITE" id="PS50850"/>
    </source>
</evidence>
<dbReference type="GO" id="GO:0005886">
    <property type="term" value="C:plasma membrane"/>
    <property type="evidence" value="ECO:0007669"/>
    <property type="project" value="UniProtKB-SubCell"/>
</dbReference>
<reference evidence="11" key="1">
    <citation type="submission" date="2018-06" db="EMBL/GenBank/DDBJ databases">
        <title>Whole genome sequencing of four bacterial strains from South Shetland trench revealing bio-synthetic gene clusters.</title>
        <authorList>
            <person name="Abdel-Mageed W.M."/>
            <person name="Lehri B."/>
            <person name="Jarmusch S."/>
            <person name="Miranda K."/>
            <person name="Goodfellow M."/>
            <person name="Jaspars M."/>
            <person name="Karlyshev A.V."/>
        </authorList>
    </citation>
    <scope>NUCLEOTIDE SEQUENCE [LARGE SCALE GENOMIC DNA]</scope>
    <source>
        <strain evidence="11">SST4</strain>
    </source>
</reference>
<proteinExistence type="predicted"/>
<dbReference type="Gene3D" id="1.20.1250.20">
    <property type="entry name" value="MFS general substrate transporter like domains"/>
    <property type="match status" value="2"/>
</dbReference>
<evidence type="ECO:0000256" key="1">
    <source>
        <dbReference type="ARBA" id="ARBA00004651"/>
    </source>
</evidence>
<feature type="transmembrane region" description="Helical" evidence="8">
    <location>
        <begin position="282"/>
        <end position="301"/>
    </location>
</feature>
<protein>
    <submittedName>
        <fullName evidence="10">MFS transporter</fullName>
    </submittedName>
</protein>
<feature type="domain" description="Major facilitator superfamily (MFS) profile" evidence="9">
    <location>
        <begin position="9"/>
        <end position="394"/>
    </location>
</feature>
<dbReference type="InterPro" id="IPR036259">
    <property type="entry name" value="MFS_trans_sf"/>
</dbReference>
<feature type="transmembrane region" description="Helical" evidence="8">
    <location>
        <begin position="307"/>
        <end position="328"/>
    </location>
</feature>
<evidence type="ECO:0000313" key="11">
    <source>
        <dbReference type="Proteomes" id="UP000252204"/>
    </source>
</evidence>
<gene>
    <name evidence="10" type="ORF">DQ400_19820</name>
</gene>
<evidence type="ECO:0000256" key="7">
    <source>
        <dbReference type="SAM" id="MobiDB-lite"/>
    </source>
</evidence>
<dbReference type="Pfam" id="PF07690">
    <property type="entry name" value="MFS_1"/>
    <property type="match status" value="1"/>
</dbReference>
<organism evidence="10 11">
    <name type="scientific">Vreelandella sulfidaeris</name>
    <dbReference type="NCBI Taxonomy" id="115553"/>
    <lineage>
        <taxon>Bacteria</taxon>
        <taxon>Pseudomonadati</taxon>
        <taxon>Pseudomonadota</taxon>
        <taxon>Gammaproteobacteria</taxon>
        <taxon>Oceanospirillales</taxon>
        <taxon>Halomonadaceae</taxon>
        <taxon>Vreelandella</taxon>
    </lineage>
</organism>
<accession>A0A365TI04</accession>
<evidence type="ECO:0000256" key="6">
    <source>
        <dbReference type="ARBA" id="ARBA00023136"/>
    </source>
</evidence>
<evidence type="ECO:0000313" key="10">
    <source>
        <dbReference type="EMBL" id="RBI65000.1"/>
    </source>
</evidence>
<feature type="transmembrane region" description="Helical" evidence="8">
    <location>
        <begin position="41"/>
        <end position="65"/>
    </location>
</feature>
<feature type="transmembrane region" description="Helical" evidence="8">
    <location>
        <begin position="252"/>
        <end position="270"/>
    </location>
</feature>
<keyword evidence="2" id="KW-0813">Transport</keyword>
<evidence type="ECO:0000256" key="3">
    <source>
        <dbReference type="ARBA" id="ARBA00022475"/>
    </source>
</evidence>
<feature type="transmembrane region" description="Helical" evidence="8">
    <location>
        <begin position="12"/>
        <end position="35"/>
    </location>
</feature>
<dbReference type="Proteomes" id="UP000252204">
    <property type="component" value="Unassembled WGS sequence"/>
</dbReference>
<dbReference type="PANTHER" id="PTHR43266:SF2">
    <property type="entry name" value="MAJOR FACILITATOR SUPERFAMILY (MFS) PROFILE DOMAIN-CONTAINING PROTEIN"/>
    <property type="match status" value="1"/>
</dbReference>
<keyword evidence="3" id="KW-1003">Cell membrane</keyword>
<feature type="transmembrane region" description="Helical" evidence="8">
    <location>
        <begin position="214"/>
        <end position="232"/>
    </location>
</feature>
<dbReference type="InterPro" id="IPR020846">
    <property type="entry name" value="MFS_dom"/>
</dbReference>
<feature type="region of interest" description="Disordered" evidence="7">
    <location>
        <begin position="416"/>
        <end position="435"/>
    </location>
</feature>
<dbReference type="OrthoDB" id="4368225at2"/>
<evidence type="ECO:0000256" key="8">
    <source>
        <dbReference type="SAM" id="Phobius"/>
    </source>
</evidence>
<dbReference type="PROSITE" id="PS50850">
    <property type="entry name" value="MFS"/>
    <property type="match status" value="1"/>
</dbReference>
<sequence length="461" mass="49960">MLDVLAHRVYRHLYLAQVIALIGTGLTTVALALLAHDLAEGQAGVVLGTALAIKMVAYVGIAPLVGAYASRLPRRTLLVSLDLLRAAVVCALPFVTEVWQIYVLIFLLNACSAGFTPVFQATIPDILEDEEQYTRALSLSRLAYDLENLLSPMVAAALLIVMGFDVLFVLNALAFVISAALVISVTLPAPLALEEAPSVWRRVTRGMRIYLKTPRLRGLLALNLAVSAAGAMQIVNTVVLVRSVLGLGEKEVALAFAAAGGGSMLVALLLPKALDRIPERPVMLLGGVMMALSLCLGWLGPSFAGLAGLWLLLGAGASLVMTPSGRLLKRSCQPEDRPALFAAQFSLSHSCWLVTYPLAGWLGVNLGLTGTFALLGTIALAATALTALIWHKSDLRTLEHEHAAITHTHLHYHDEHHQHEHEGWEGPEPHRHSHHHYRGSHRHVFVIDDHHSQWPSQHKLR</sequence>
<dbReference type="RefSeq" id="WP_113271310.1">
    <property type="nucleotide sequence ID" value="NZ_QNTU01000032.1"/>
</dbReference>
<dbReference type="GO" id="GO:0022857">
    <property type="term" value="F:transmembrane transporter activity"/>
    <property type="evidence" value="ECO:0007669"/>
    <property type="project" value="InterPro"/>
</dbReference>
<dbReference type="EMBL" id="QNTU01000032">
    <property type="protein sequence ID" value="RBI65000.1"/>
    <property type="molecule type" value="Genomic_DNA"/>
</dbReference>
<name>A0A365TI04_9GAMM</name>
<feature type="transmembrane region" description="Helical" evidence="8">
    <location>
        <begin position="371"/>
        <end position="390"/>
    </location>
</feature>
<dbReference type="InterPro" id="IPR011701">
    <property type="entry name" value="MFS"/>
</dbReference>
<keyword evidence="11" id="KW-1185">Reference proteome</keyword>
<comment type="subcellular location">
    <subcellularLocation>
        <location evidence="1">Cell membrane</location>
        <topology evidence="1">Multi-pass membrane protein</topology>
    </subcellularLocation>
</comment>
<feature type="transmembrane region" description="Helical" evidence="8">
    <location>
        <begin position="340"/>
        <end position="359"/>
    </location>
</feature>
<feature type="compositionally biased region" description="Basic and acidic residues" evidence="7">
    <location>
        <begin position="416"/>
        <end position="430"/>
    </location>
</feature>
<dbReference type="PANTHER" id="PTHR43266">
    <property type="entry name" value="MACROLIDE-EFFLUX PROTEIN"/>
    <property type="match status" value="1"/>
</dbReference>
<evidence type="ECO:0000256" key="5">
    <source>
        <dbReference type="ARBA" id="ARBA00022989"/>
    </source>
</evidence>
<evidence type="ECO:0000256" key="4">
    <source>
        <dbReference type="ARBA" id="ARBA00022692"/>
    </source>
</evidence>
<keyword evidence="4 8" id="KW-0812">Transmembrane</keyword>
<comment type="caution">
    <text evidence="10">The sequence shown here is derived from an EMBL/GenBank/DDBJ whole genome shotgun (WGS) entry which is preliminary data.</text>
</comment>
<dbReference type="SUPFAM" id="SSF103473">
    <property type="entry name" value="MFS general substrate transporter"/>
    <property type="match status" value="1"/>
</dbReference>